<reference evidence="2 3" key="1">
    <citation type="submission" date="2019-04" db="EMBL/GenBank/DDBJ databases">
        <title>The sequence and de novo assembly of Takifugu bimaculatus genome using PacBio and Hi-C technologies.</title>
        <authorList>
            <person name="Xu P."/>
            <person name="Liu B."/>
            <person name="Zhou Z."/>
        </authorList>
    </citation>
    <scope>NUCLEOTIDE SEQUENCE [LARGE SCALE GENOMIC DNA]</scope>
    <source>
        <strain evidence="2">TB-2018</strain>
        <tissue evidence="2">Muscle</tissue>
    </source>
</reference>
<feature type="region of interest" description="Disordered" evidence="1">
    <location>
        <begin position="1"/>
        <end position="118"/>
    </location>
</feature>
<evidence type="ECO:0000256" key="1">
    <source>
        <dbReference type="SAM" id="MobiDB-lite"/>
    </source>
</evidence>
<comment type="caution">
    <text evidence="2">The sequence shown here is derived from an EMBL/GenBank/DDBJ whole genome shotgun (WGS) entry which is preliminary data.</text>
</comment>
<protein>
    <submittedName>
        <fullName evidence="2">Uncharacterized protein</fullName>
    </submittedName>
</protein>
<name>A0A4Z2BW09_9TELE</name>
<dbReference type="EMBL" id="SWLE01000009">
    <property type="protein sequence ID" value="TNM96299.1"/>
    <property type="molecule type" value="Genomic_DNA"/>
</dbReference>
<proteinExistence type="predicted"/>
<feature type="compositionally biased region" description="Basic and acidic residues" evidence="1">
    <location>
        <begin position="54"/>
        <end position="118"/>
    </location>
</feature>
<keyword evidence="3" id="KW-1185">Reference proteome</keyword>
<accession>A0A4Z2BW09</accession>
<organism evidence="2 3">
    <name type="scientific">Takifugu bimaculatus</name>
    <dbReference type="NCBI Taxonomy" id="433685"/>
    <lineage>
        <taxon>Eukaryota</taxon>
        <taxon>Metazoa</taxon>
        <taxon>Chordata</taxon>
        <taxon>Craniata</taxon>
        <taxon>Vertebrata</taxon>
        <taxon>Euteleostomi</taxon>
        <taxon>Actinopterygii</taxon>
        <taxon>Neopterygii</taxon>
        <taxon>Teleostei</taxon>
        <taxon>Neoteleostei</taxon>
        <taxon>Acanthomorphata</taxon>
        <taxon>Eupercaria</taxon>
        <taxon>Tetraodontiformes</taxon>
        <taxon>Tetradontoidea</taxon>
        <taxon>Tetraodontidae</taxon>
        <taxon>Takifugu</taxon>
    </lineage>
</organism>
<evidence type="ECO:0000313" key="2">
    <source>
        <dbReference type="EMBL" id="TNM96299.1"/>
    </source>
</evidence>
<sequence>MAEDNELEKYVPTVPCFGSKTCARKARVPAARRNTPLRPVDDPAASRRRSRSNSLDRKRDRSRSPFRDHTSKGGNTDHKHHQRDSCNNKDKRRDGDRERSYRHKDNREWRHGRDKAKD</sequence>
<dbReference type="Proteomes" id="UP000516260">
    <property type="component" value="Chromosome 17"/>
</dbReference>
<gene>
    <name evidence="2" type="ORF">fugu_015960</name>
</gene>
<dbReference type="AlphaFoldDB" id="A0A4Z2BW09"/>
<evidence type="ECO:0000313" key="3">
    <source>
        <dbReference type="Proteomes" id="UP000516260"/>
    </source>
</evidence>